<dbReference type="RefSeq" id="XP_016759960.1">
    <property type="nucleotide sequence ID" value="XM_016907695.1"/>
</dbReference>
<dbReference type="EMBL" id="KB456265">
    <property type="protein sequence ID" value="EMF11839.1"/>
    <property type="molecule type" value="Genomic_DNA"/>
</dbReference>
<dbReference type="AlphaFoldDB" id="N1QHD0"/>
<dbReference type="HOGENOM" id="CLU_2074603_0_0_1"/>
<organism evidence="1 2">
    <name type="scientific">Sphaerulina musiva (strain SO2202)</name>
    <name type="common">Poplar stem canker fungus</name>
    <name type="synonym">Septoria musiva</name>
    <dbReference type="NCBI Taxonomy" id="692275"/>
    <lineage>
        <taxon>Eukaryota</taxon>
        <taxon>Fungi</taxon>
        <taxon>Dikarya</taxon>
        <taxon>Ascomycota</taxon>
        <taxon>Pezizomycotina</taxon>
        <taxon>Dothideomycetes</taxon>
        <taxon>Dothideomycetidae</taxon>
        <taxon>Mycosphaerellales</taxon>
        <taxon>Mycosphaerellaceae</taxon>
        <taxon>Sphaerulina</taxon>
    </lineage>
</organism>
<proteinExistence type="predicted"/>
<name>N1QHD0_SPHMS</name>
<sequence>MYPVGTLPHTYLMRCHQQTATATIYDFFLDPFVPLSSSPTSLLIIHSEKGPWPGTDRTGCTWHVVRGVQVQVQPPTDLYLIPITLTASASIRKREKKSFLPRLMRLIVPKFRDRREPA</sequence>
<keyword evidence="2" id="KW-1185">Reference proteome</keyword>
<protein>
    <submittedName>
        <fullName evidence="1">Uncharacterized protein</fullName>
    </submittedName>
</protein>
<evidence type="ECO:0000313" key="1">
    <source>
        <dbReference type="EMBL" id="EMF11839.1"/>
    </source>
</evidence>
<dbReference type="GeneID" id="27904832"/>
<dbReference type="Proteomes" id="UP000016931">
    <property type="component" value="Unassembled WGS sequence"/>
</dbReference>
<reference evidence="1 2" key="1">
    <citation type="journal article" date="2012" name="PLoS Pathog.">
        <title>Diverse lifestyles and strategies of plant pathogenesis encoded in the genomes of eighteen Dothideomycetes fungi.</title>
        <authorList>
            <person name="Ohm R.A."/>
            <person name="Feau N."/>
            <person name="Henrissat B."/>
            <person name="Schoch C.L."/>
            <person name="Horwitz B.A."/>
            <person name="Barry K.W."/>
            <person name="Condon B.J."/>
            <person name="Copeland A.C."/>
            <person name="Dhillon B."/>
            <person name="Glaser F."/>
            <person name="Hesse C.N."/>
            <person name="Kosti I."/>
            <person name="LaButti K."/>
            <person name="Lindquist E.A."/>
            <person name="Lucas S."/>
            <person name="Salamov A.A."/>
            <person name="Bradshaw R.E."/>
            <person name="Ciuffetti L."/>
            <person name="Hamelin R.C."/>
            <person name="Kema G.H.J."/>
            <person name="Lawrence C."/>
            <person name="Scott J.A."/>
            <person name="Spatafora J.W."/>
            <person name="Turgeon B.G."/>
            <person name="de Wit P.J.G.M."/>
            <person name="Zhong S."/>
            <person name="Goodwin S.B."/>
            <person name="Grigoriev I.V."/>
        </authorList>
    </citation>
    <scope>NUCLEOTIDE SEQUENCE [LARGE SCALE GENOMIC DNA]</scope>
    <source>
        <strain evidence="1 2">SO2202</strain>
    </source>
</reference>
<gene>
    <name evidence="1" type="ORF">SEPMUDRAFT_156764</name>
</gene>
<evidence type="ECO:0000313" key="2">
    <source>
        <dbReference type="Proteomes" id="UP000016931"/>
    </source>
</evidence>
<accession>N1QHD0</accession>